<dbReference type="RefSeq" id="XP_040795815.1">
    <property type="nucleotide sequence ID" value="XM_040946599.1"/>
</dbReference>
<proteinExistence type="predicted"/>
<name>A0A8G1RFI1_9EURO</name>
<feature type="region of interest" description="Disordered" evidence="1">
    <location>
        <begin position="56"/>
        <end position="174"/>
    </location>
</feature>
<dbReference type="Proteomes" id="UP000249789">
    <property type="component" value="Unassembled WGS sequence"/>
</dbReference>
<evidence type="ECO:0000313" key="3">
    <source>
        <dbReference type="Proteomes" id="UP000249789"/>
    </source>
</evidence>
<organism evidence="2 3">
    <name type="scientific">Aspergillus fijiensis CBS 313.89</name>
    <dbReference type="NCBI Taxonomy" id="1448319"/>
    <lineage>
        <taxon>Eukaryota</taxon>
        <taxon>Fungi</taxon>
        <taxon>Dikarya</taxon>
        <taxon>Ascomycota</taxon>
        <taxon>Pezizomycotina</taxon>
        <taxon>Eurotiomycetes</taxon>
        <taxon>Eurotiomycetidae</taxon>
        <taxon>Eurotiales</taxon>
        <taxon>Aspergillaceae</taxon>
        <taxon>Aspergillus</taxon>
    </lineage>
</organism>
<dbReference type="GeneID" id="63863932"/>
<sequence>MGCLEMQFPHCDTSSSPSKMFQSRIPLLHQGCAKLGEKPHAFIRCLSATDLLAQTNTPRSDTRGVTTSSTSNSSETSQARPRRPIIPPARLNPRNTGSDRPLPRRVIDARSLAAGRSGSQPTNIIRGPRLRTPQNLTSARSRGPRPPTQKSTAKDRTQRRTRNPSDVDTDEAIDGQGIEDVFRELEEQAKPVSVRYDPEPVTLDSLRETWPSLPTDVGAHTAGVAETLSSISARFAHGYVSPTEMGKRLFQGRYVRFLDEEEKSFAVAEARRLSQLLADKLSQRKGDLVEPIEVTFSPIDEKDRKTLIELLVQGKYPATLSGQSAQSPVLDQIATNLKNNGSYLTAGKDTQFFAKVESLLTSGRPTRRV</sequence>
<dbReference type="EMBL" id="KZ824709">
    <property type="protein sequence ID" value="RAK71803.1"/>
    <property type="molecule type" value="Genomic_DNA"/>
</dbReference>
<dbReference type="OrthoDB" id="5365739at2759"/>
<dbReference type="VEuPathDB" id="FungiDB:BO72DRAFT_463518"/>
<protein>
    <submittedName>
        <fullName evidence="2">Uncharacterized protein</fullName>
    </submittedName>
</protein>
<evidence type="ECO:0000313" key="2">
    <source>
        <dbReference type="EMBL" id="RAK71803.1"/>
    </source>
</evidence>
<evidence type="ECO:0000256" key="1">
    <source>
        <dbReference type="SAM" id="MobiDB-lite"/>
    </source>
</evidence>
<accession>A0A8G1RFI1</accession>
<gene>
    <name evidence="2" type="ORF">BO72DRAFT_463518</name>
</gene>
<keyword evidence="3" id="KW-1185">Reference proteome</keyword>
<reference evidence="2 3" key="1">
    <citation type="submission" date="2018-02" db="EMBL/GenBank/DDBJ databases">
        <title>The genomes of Aspergillus section Nigri reveals drivers in fungal speciation.</title>
        <authorList>
            <consortium name="DOE Joint Genome Institute"/>
            <person name="Vesth T.C."/>
            <person name="Nybo J."/>
            <person name="Theobald S."/>
            <person name="Brandl J."/>
            <person name="Frisvad J.C."/>
            <person name="Nielsen K.F."/>
            <person name="Lyhne E.K."/>
            <person name="Kogle M.E."/>
            <person name="Kuo A."/>
            <person name="Riley R."/>
            <person name="Clum A."/>
            <person name="Nolan M."/>
            <person name="Lipzen A."/>
            <person name="Salamov A."/>
            <person name="Henrissat B."/>
            <person name="Wiebenga A."/>
            <person name="De vries R.P."/>
            <person name="Grigoriev I.V."/>
            <person name="Mortensen U.H."/>
            <person name="Andersen M.R."/>
            <person name="Baker S.E."/>
        </authorList>
    </citation>
    <scope>NUCLEOTIDE SEQUENCE [LARGE SCALE GENOMIC DNA]</scope>
    <source>
        <strain evidence="2 3">CBS 313.89</strain>
    </source>
</reference>
<feature type="compositionally biased region" description="Low complexity" evidence="1">
    <location>
        <begin position="66"/>
        <end position="79"/>
    </location>
</feature>
<feature type="compositionally biased region" description="Polar residues" evidence="1">
    <location>
        <begin position="56"/>
        <end position="65"/>
    </location>
</feature>
<dbReference type="AlphaFoldDB" id="A0A8G1RFI1"/>